<dbReference type="InterPro" id="IPR019931">
    <property type="entry name" value="LPXTG_anchor"/>
</dbReference>
<keyword evidence="10" id="KW-1185">Reference proteome</keyword>
<dbReference type="NCBIfam" id="TIGR01167">
    <property type="entry name" value="LPXTG_anchor"/>
    <property type="match status" value="1"/>
</dbReference>
<feature type="chain" id="PRO_5047347221" evidence="7">
    <location>
        <begin position="28"/>
        <end position="391"/>
    </location>
</feature>
<feature type="compositionally biased region" description="Low complexity" evidence="5">
    <location>
        <begin position="39"/>
        <end position="52"/>
    </location>
</feature>
<evidence type="ECO:0000256" key="7">
    <source>
        <dbReference type="SAM" id="SignalP"/>
    </source>
</evidence>
<dbReference type="Proteomes" id="UP000746595">
    <property type="component" value="Unassembled WGS sequence"/>
</dbReference>
<keyword evidence="6" id="KW-1133">Transmembrane helix</keyword>
<organism evidence="9 10">
    <name type="scientific">Paeniglutamicibacter terrestris</name>
    <dbReference type="NCBI Taxonomy" id="2723403"/>
    <lineage>
        <taxon>Bacteria</taxon>
        <taxon>Bacillati</taxon>
        <taxon>Actinomycetota</taxon>
        <taxon>Actinomycetes</taxon>
        <taxon>Micrococcales</taxon>
        <taxon>Micrococcaceae</taxon>
        <taxon>Paeniglutamicibacter</taxon>
    </lineage>
</organism>
<keyword evidence="3 7" id="KW-0732">Signal</keyword>
<evidence type="ECO:0000313" key="9">
    <source>
        <dbReference type="EMBL" id="NKG21205.1"/>
    </source>
</evidence>
<comment type="caution">
    <text evidence="9">The sequence shown here is derived from an EMBL/GenBank/DDBJ whole genome shotgun (WGS) entry which is preliminary data.</text>
</comment>
<feature type="compositionally biased region" description="Polar residues" evidence="5">
    <location>
        <begin position="60"/>
        <end position="73"/>
    </location>
</feature>
<keyword evidence="6" id="KW-0812">Transmembrane</keyword>
<keyword evidence="1" id="KW-0134">Cell wall</keyword>
<evidence type="ECO:0000256" key="6">
    <source>
        <dbReference type="SAM" id="Phobius"/>
    </source>
</evidence>
<name>A0ABX1G4N1_9MICC</name>
<gene>
    <name evidence="9" type="ORF">HED64_10870</name>
</gene>
<feature type="transmembrane region" description="Helical" evidence="6">
    <location>
        <begin position="364"/>
        <end position="382"/>
    </location>
</feature>
<keyword evidence="6" id="KW-0472">Membrane</keyword>
<evidence type="ECO:0000259" key="8">
    <source>
        <dbReference type="PROSITE" id="PS50847"/>
    </source>
</evidence>
<proteinExistence type="predicted"/>
<evidence type="ECO:0000256" key="1">
    <source>
        <dbReference type="ARBA" id="ARBA00022512"/>
    </source>
</evidence>
<keyword evidence="2" id="KW-0964">Secreted</keyword>
<feature type="region of interest" description="Disordered" evidence="5">
    <location>
        <begin position="35"/>
        <end position="193"/>
    </location>
</feature>
<evidence type="ECO:0000256" key="2">
    <source>
        <dbReference type="ARBA" id="ARBA00022525"/>
    </source>
</evidence>
<dbReference type="EMBL" id="JAAWVT010000004">
    <property type="protein sequence ID" value="NKG21205.1"/>
    <property type="molecule type" value="Genomic_DNA"/>
</dbReference>
<dbReference type="PROSITE" id="PS50847">
    <property type="entry name" value="GRAM_POS_ANCHORING"/>
    <property type="match status" value="1"/>
</dbReference>
<evidence type="ECO:0000256" key="4">
    <source>
        <dbReference type="ARBA" id="ARBA00023088"/>
    </source>
</evidence>
<feature type="compositionally biased region" description="Basic and acidic residues" evidence="5">
    <location>
        <begin position="82"/>
        <end position="91"/>
    </location>
</feature>
<evidence type="ECO:0000256" key="3">
    <source>
        <dbReference type="ARBA" id="ARBA00022729"/>
    </source>
</evidence>
<feature type="domain" description="Gram-positive cocci surface proteins LPxTG" evidence="8">
    <location>
        <begin position="356"/>
        <end position="391"/>
    </location>
</feature>
<protein>
    <submittedName>
        <fullName evidence="9">LPXTG cell wall anchor domain-containing protein</fullName>
    </submittedName>
</protein>
<keyword evidence="4" id="KW-0572">Peptidoglycan-anchor</keyword>
<feature type="signal peptide" evidence="7">
    <location>
        <begin position="1"/>
        <end position="27"/>
    </location>
</feature>
<evidence type="ECO:0000313" key="10">
    <source>
        <dbReference type="Proteomes" id="UP000746595"/>
    </source>
</evidence>
<reference evidence="9 10" key="1">
    <citation type="submission" date="2020-04" db="EMBL/GenBank/DDBJ databases">
        <title>Paeniglutamicibacter sp. ANT13_2, a novel actinomycete isolated from sediment in Antarctica.</title>
        <authorList>
            <person name="Sakdapetsiri C."/>
            <person name="Pinyakong O."/>
        </authorList>
    </citation>
    <scope>NUCLEOTIDE SEQUENCE [LARGE SCALE GENOMIC DNA]</scope>
    <source>
        <strain evidence="9 10">ANT13_2</strain>
    </source>
</reference>
<dbReference type="RefSeq" id="WP_168152017.1">
    <property type="nucleotide sequence ID" value="NZ_JAAWVT010000004.1"/>
</dbReference>
<feature type="compositionally biased region" description="Polar residues" evidence="5">
    <location>
        <begin position="134"/>
        <end position="150"/>
    </location>
</feature>
<evidence type="ECO:0000256" key="5">
    <source>
        <dbReference type="SAM" id="MobiDB-lite"/>
    </source>
</evidence>
<accession>A0ABX1G4N1</accession>
<feature type="region of interest" description="Disordered" evidence="5">
    <location>
        <begin position="297"/>
        <end position="323"/>
    </location>
</feature>
<sequence>MASRIRTALLTTAVASGLLLTNAPAQAQEIDAALATQRSETTPSETWTPTPSDLGEGVDTESSFVQDGPSSNDVDVPAMEPKTGDTTKNDIDEAAASGAGDETEDLAVPPESTLPAGISPVPFDGLDESDETDVQGSSEESTQSISTPDETLTIPGESEETEKEEVPVTESGKASIESAESTEPTIEESDEPTSFWELVEDIEAPEGSESWSEEEWIDFLETPEGMDFTDQMLDGLVGTEEFDTIVDIVVDFMESGDEAYLDELMDYFLFLLDGNEEWAMEAYNGVIQELINGGFLDEEEAPPADEGASTESPEAAPSVEKPVVKPAGNITKPVVDKKAVAESVIKPLAATANPQLAETGSNSVVVFGGAGLLLVMIGALTLRLRRKPRAH</sequence>